<feature type="compositionally biased region" description="Polar residues" evidence="1">
    <location>
        <begin position="207"/>
        <end position="216"/>
    </location>
</feature>
<feature type="compositionally biased region" description="Polar residues" evidence="1">
    <location>
        <begin position="30"/>
        <end position="42"/>
    </location>
</feature>
<accession>A0AA38TP69</accession>
<reference evidence="2" key="1">
    <citation type="submission" date="2023-03" db="EMBL/GenBank/DDBJ databases">
        <title>Chromosome-scale reference genome and RAD-based genetic map of yellow starthistle (Centaurea solstitialis) reveal putative structural variation and QTLs associated with invader traits.</title>
        <authorList>
            <person name="Reatini B."/>
            <person name="Cang F.A."/>
            <person name="Jiang Q."/>
            <person name="Mckibben M.T.W."/>
            <person name="Barker M.S."/>
            <person name="Rieseberg L.H."/>
            <person name="Dlugosch K.M."/>
        </authorList>
    </citation>
    <scope>NUCLEOTIDE SEQUENCE</scope>
    <source>
        <strain evidence="2">CAN-66</strain>
        <tissue evidence="2">Leaf</tissue>
    </source>
</reference>
<dbReference type="PANTHER" id="PTHR35099:SF2">
    <property type="entry name" value="OS02G0182700 PROTEIN"/>
    <property type="match status" value="1"/>
</dbReference>
<dbReference type="Proteomes" id="UP001172457">
    <property type="component" value="Chromosome 3"/>
</dbReference>
<keyword evidence="3" id="KW-1185">Reference proteome</keyword>
<sequence length="247" mass="27271">MTTEYWLEAALTNDILVADLLIRMKHSKSSSDSLTKAHNPTPSSSSSVKSVLRPWGLRKNRSKSTPSSTTTATAAAAAVVGKEKEQQQQQRGSPTTHLSWSGGSVSDGCYEESSRPSDLSSAGGRSIKANEVASTSGYNKSHKRKPYDELKEVEGSLLKERIHINKELVSMRLNLSQQMVTSENLKRIKMDFDRNPRKEHEPESSALVKQSDQTSCRVEAETKEREKGFVLPDLNMTPCEEDAAMVS</sequence>
<organism evidence="2 3">
    <name type="scientific">Centaurea solstitialis</name>
    <name type="common">yellow star-thistle</name>
    <dbReference type="NCBI Taxonomy" id="347529"/>
    <lineage>
        <taxon>Eukaryota</taxon>
        <taxon>Viridiplantae</taxon>
        <taxon>Streptophyta</taxon>
        <taxon>Embryophyta</taxon>
        <taxon>Tracheophyta</taxon>
        <taxon>Spermatophyta</taxon>
        <taxon>Magnoliopsida</taxon>
        <taxon>eudicotyledons</taxon>
        <taxon>Gunneridae</taxon>
        <taxon>Pentapetalae</taxon>
        <taxon>asterids</taxon>
        <taxon>campanulids</taxon>
        <taxon>Asterales</taxon>
        <taxon>Asteraceae</taxon>
        <taxon>Carduoideae</taxon>
        <taxon>Cardueae</taxon>
        <taxon>Centaureinae</taxon>
        <taxon>Centaurea</taxon>
    </lineage>
</organism>
<feature type="region of interest" description="Disordered" evidence="1">
    <location>
        <begin position="28"/>
        <end position="146"/>
    </location>
</feature>
<gene>
    <name evidence="2" type="ORF">OSB04_009716</name>
</gene>
<dbReference type="AlphaFoldDB" id="A0AA38TP69"/>
<dbReference type="PANTHER" id="PTHR35099">
    <property type="entry name" value="OS02G0182700 PROTEIN"/>
    <property type="match status" value="1"/>
</dbReference>
<evidence type="ECO:0000313" key="2">
    <source>
        <dbReference type="EMBL" id="KAJ9555102.1"/>
    </source>
</evidence>
<evidence type="ECO:0000313" key="3">
    <source>
        <dbReference type="Proteomes" id="UP001172457"/>
    </source>
</evidence>
<comment type="caution">
    <text evidence="2">The sequence shown here is derived from an EMBL/GenBank/DDBJ whole genome shotgun (WGS) entry which is preliminary data.</text>
</comment>
<name>A0AA38TP69_9ASTR</name>
<evidence type="ECO:0000256" key="1">
    <source>
        <dbReference type="SAM" id="MobiDB-lite"/>
    </source>
</evidence>
<protein>
    <submittedName>
        <fullName evidence="2">Uncharacterized protein</fullName>
    </submittedName>
</protein>
<feature type="region of interest" description="Disordered" evidence="1">
    <location>
        <begin position="193"/>
        <end position="229"/>
    </location>
</feature>
<feature type="compositionally biased region" description="Polar residues" evidence="1">
    <location>
        <begin position="91"/>
        <end position="104"/>
    </location>
</feature>
<feature type="compositionally biased region" description="Basic and acidic residues" evidence="1">
    <location>
        <begin position="218"/>
        <end position="228"/>
    </location>
</feature>
<dbReference type="EMBL" id="JARYMX010000003">
    <property type="protein sequence ID" value="KAJ9555102.1"/>
    <property type="molecule type" value="Genomic_DNA"/>
</dbReference>
<feature type="compositionally biased region" description="Low complexity" evidence="1">
    <location>
        <begin position="69"/>
        <end position="78"/>
    </location>
</feature>
<feature type="compositionally biased region" description="Basic and acidic residues" evidence="1">
    <location>
        <begin position="193"/>
        <end position="203"/>
    </location>
</feature>
<proteinExistence type="predicted"/>